<name>A0A344PG68_9RHOB</name>
<dbReference type="EMBL" id="CP030918">
    <property type="protein sequence ID" value="AXC48373.1"/>
    <property type="molecule type" value="Genomic_DNA"/>
</dbReference>
<dbReference type="AlphaFoldDB" id="A0A344PG68"/>
<evidence type="ECO:0000313" key="3">
    <source>
        <dbReference type="Proteomes" id="UP000252023"/>
    </source>
</evidence>
<keyword evidence="3" id="KW-1185">Reference proteome</keyword>
<gene>
    <name evidence="2" type="ORF">DRW48_00435</name>
</gene>
<feature type="compositionally biased region" description="Low complexity" evidence="1">
    <location>
        <begin position="148"/>
        <end position="158"/>
    </location>
</feature>
<accession>A0A344PG68</accession>
<feature type="region of interest" description="Disordered" evidence="1">
    <location>
        <begin position="110"/>
        <end position="158"/>
    </location>
</feature>
<evidence type="ECO:0000256" key="1">
    <source>
        <dbReference type="SAM" id="MobiDB-lite"/>
    </source>
</evidence>
<proteinExistence type="predicted"/>
<dbReference type="Proteomes" id="UP000252023">
    <property type="component" value="Chromosome"/>
</dbReference>
<dbReference type="KEGG" id="pars:DRW48_00435"/>
<protein>
    <submittedName>
        <fullName evidence="2">Uncharacterized protein</fullName>
    </submittedName>
</protein>
<reference evidence="3" key="1">
    <citation type="submission" date="2018-07" db="EMBL/GenBank/DDBJ databases">
        <title>Genome sequencing of Paracoccus sp. SC2-6.</title>
        <authorList>
            <person name="Heo J."/>
            <person name="Kim S.-J."/>
            <person name="Kwon S.-W."/>
        </authorList>
    </citation>
    <scope>NUCLEOTIDE SEQUENCE [LARGE SCALE GENOMIC DNA]</scope>
    <source>
        <strain evidence="3">SC2-6</strain>
    </source>
</reference>
<dbReference type="OrthoDB" id="7847741at2"/>
<organism evidence="2 3">
    <name type="scientific">Paracoccus suum</name>
    <dbReference type="NCBI Taxonomy" id="2259340"/>
    <lineage>
        <taxon>Bacteria</taxon>
        <taxon>Pseudomonadati</taxon>
        <taxon>Pseudomonadota</taxon>
        <taxon>Alphaproteobacteria</taxon>
        <taxon>Rhodobacterales</taxon>
        <taxon>Paracoccaceae</taxon>
        <taxon>Paracoccus</taxon>
    </lineage>
</organism>
<evidence type="ECO:0000313" key="2">
    <source>
        <dbReference type="EMBL" id="AXC48373.1"/>
    </source>
</evidence>
<sequence>MTALSVGGALVFTGGPMTGRSERRDETRMNDLRRLSSQVQCLATNGPRRLPSELAPTPACPSEVRLADPYTAAAYRFEPVEPDSYRVCADFEHPLKADDWQSDLDVARGCLVGHLPPPPPPDLPTGRAPQEQTTEPKAAPDQAEDTEQVPVQVVPAQP</sequence>